<dbReference type="InterPro" id="IPR006680">
    <property type="entry name" value="Amidohydro-rel"/>
</dbReference>
<dbReference type="Gene3D" id="3.20.20.140">
    <property type="entry name" value="Metal-dependent hydrolases"/>
    <property type="match status" value="2"/>
</dbReference>
<reference evidence="2 3" key="1">
    <citation type="submission" date="2024-09" db="EMBL/GenBank/DDBJ databases">
        <title>Laminarin stimulates single cell rates of sulfate reduction while oxygen inhibits transcriptomic activity in coastal marine sediment.</title>
        <authorList>
            <person name="Lindsay M."/>
            <person name="Orcutt B."/>
            <person name="Emerson D."/>
            <person name="Stepanauskas R."/>
            <person name="D'Angelo T."/>
        </authorList>
    </citation>
    <scope>NUCLEOTIDE SEQUENCE [LARGE SCALE GENOMIC DNA]</scope>
    <source>
        <strain evidence="2">SAG AM-311-K15</strain>
    </source>
</reference>
<dbReference type="Gene3D" id="2.30.40.10">
    <property type="entry name" value="Urease, subunit C, domain 1"/>
    <property type="match status" value="2"/>
</dbReference>
<name>A0ABV6YYE5_UNCC1</name>
<evidence type="ECO:0000313" key="2">
    <source>
        <dbReference type="EMBL" id="MFC1851098.1"/>
    </source>
</evidence>
<dbReference type="SUPFAM" id="SSF51556">
    <property type="entry name" value="Metallo-dependent hydrolases"/>
    <property type="match status" value="1"/>
</dbReference>
<dbReference type="PANTHER" id="PTHR43135:SF3">
    <property type="entry name" value="ALPHA-D-RIBOSE 1-METHYLPHOSPHONATE 5-TRIPHOSPHATE DIPHOSPHATASE"/>
    <property type="match status" value="1"/>
</dbReference>
<sequence>MMINLSVVRKLQLAFSNLINGYSLPLTCAEIVLPEVRKMDVLKIDYENGLLLKNVNVVDVITGKILDGRSVEIRDGMINSITEVNCPPHNVKSMIDLQCSYLLPGLIDAHCHSTFPSTYNFEITQLFSYFAQIRRNYLHLIKNGITTIRDMGAFPLLLDFFIKKIDAGSILGPRIQHCYTFTNVHRGHPDINPMDLTRWALFDPITIGNQSIWFNNNQELIEGLEKNLKKNASFIKLTLDDISILCGGGKLPTYNDDNLKTILRYAKIYHLPLAGHTLSKFGFDRALQYGINSIEHSISDAFLSDEDVTAMASKRIANVPTLLVGMIYAAEEAFDYIPDEYQNHFIDELRALRRNFIYSPQNNYILKGIDNANKKMLKYYKKYNQADLFKKKMFLTHPDIFFGVLKHAPVNLHKMKEAGILIGCGTDGGMPYIPNGCLWLEMSLLSKIGFSNAEILRCATLNNAKILHMSDKIGSIDKGKLADLVVVRENPLQKLETCRRPAMVIKDGRIQCIDSEMRPFSIS</sequence>
<dbReference type="Proteomes" id="UP001594351">
    <property type="component" value="Unassembled WGS sequence"/>
</dbReference>
<dbReference type="InterPro" id="IPR051781">
    <property type="entry name" value="Metallo-dep_Hydrolase"/>
</dbReference>
<dbReference type="PANTHER" id="PTHR43135">
    <property type="entry name" value="ALPHA-D-RIBOSE 1-METHYLPHOSPHONATE 5-TRIPHOSPHATE DIPHOSPHATASE"/>
    <property type="match status" value="1"/>
</dbReference>
<dbReference type="InterPro" id="IPR011059">
    <property type="entry name" value="Metal-dep_hydrolase_composite"/>
</dbReference>
<feature type="domain" description="Amidohydrolase-related" evidence="1">
    <location>
        <begin position="101"/>
        <end position="510"/>
    </location>
</feature>
<dbReference type="EMBL" id="JBHPBY010000152">
    <property type="protein sequence ID" value="MFC1851098.1"/>
    <property type="molecule type" value="Genomic_DNA"/>
</dbReference>
<comment type="caution">
    <text evidence="2">The sequence shown here is derived from an EMBL/GenBank/DDBJ whole genome shotgun (WGS) entry which is preliminary data.</text>
</comment>
<accession>A0ABV6YYE5</accession>
<protein>
    <submittedName>
        <fullName evidence="2">Amidohydrolase family protein</fullName>
    </submittedName>
</protein>
<evidence type="ECO:0000313" key="3">
    <source>
        <dbReference type="Proteomes" id="UP001594351"/>
    </source>
</evidence>
<proteinExistence type="predicted"/>
<keyword evidence="3" id="KW-1185">Reference proteome</keyword>
<organism evidence="2 3">
    <name type="scientific">candidate division CSSED10-310 bacterium</name>
    <dbReference type="NCBI Taxonomy" id="2855610"/>
    <lineage>
        <taxon>Bacteria</taxon>
        <taxon>Bacteria division CSSED10-310</taxon>
    </lineage>
</organism>
<evidence type="ECO:0000259" key="1">
    <source>
        <dbReference type="Pfam" id="PF01979"/>
    </source>
</evidence>
<dbReference type="SUPFAM" id="SSF51338">
    <property type="entry name" value="Composite domain of metallo-dependent hydrolases"/>
    <property type="match status" value="1"/>
</dbReference>
<gene>
    <name evidence="2" type="ORF">ACFL27_12965</name>
</gene>
<dbReference type="InterPro" id="IPR032466">
    <property type="entry name" value="Metal_Hydrolase"/>
</dbReference>
<dbReference type="Pfam" id="PF01979">
    <property type="entry name" value="Amidohydro_1"/>
    <property type="match status" value="1"/>
</dbReference>